<evidence type="ECO:0000256" key="2">
    <source>
        <dbReference type="PROSITE-ProRule" id="PRU00335"/>
    </source>
</evidence>
<name>A0A5K7ZBS1_9BACT</name>
<proteinExistence type="predicted"/>
<evidence type="ECO:0000256" key="1">
    <source>
        <dbReference type="ARBA" id="ARBA00023125"/>
    </source>
</evidence>
<keyword evidence="1 2" id="KW-0238">DNA-binding</keyword>
<feature type="DNA-binding region" description="H-T-H motif" evidence="2">
    <location>
        <begin position="37"/>
        <end position="56"/>
    </location>
</feature>
<dbReference type="Gene3D" id="1.10.357.10">
    <property type="entry name" value="Tetracycline Repressor, domain 2"/>
    <property type="match status" value="1"/>
</dbReference>
<dbReference type="InterPro" id="IPR041483">
    <property type="entry name" value="TetR_C_34"/>
</dbReference>
<dbReference type="KEGG" id="dwd:DSCW_45980"/>
<organism evidence="4 5">
    <name type="scientific">Desulfosarcina widdelii</name>
    <dbReference type="NCBI Taxonomy" id="947919"/>
    <lineage>
        <taxon>Bacteria</taxon>
        <taxon>Pseudomonadati</taxon>
        <taxon>Thermodesulfobacteriota</taxon>
        <taxon>Desulfobacteria</taxon>
        <taxon>Desulfobacterales</taxon>
        <taxon>Desulfosarcinaceae</taxon>
        <taxon>Desulfosarcina</taxon>
    </lineage>
</organism>
<dbReference type="Proteomes" id="UP000427769">
    <property type="component" value="Chromosome"/>
</dbReference>
<evidence type="ECO:0000313" key="4">
    <source>
        <dbReference type="EMBL" id="BBO77181.1"/>
    </source>
</evidence>
<sequence>MVIKKRAISEEDKLKRRTKILNTAWRLFKQKGGLLPTVSGIAGKAGMSKGTVYLYFKTKEEIFLVLYLQKVAEWFESSIAPVKERKGQLTAEEIARVFTNHVIKNPDVLMMSSIAKSVIEENIGDEALIRAKIASAGLLKASGEIFSASFPGTSKEKGAEITLWIISLITGLWQFASHPPHISKIIKKQNLTVLEPDFAESVTAAVAALIRGSI</sequence>
<dbReference type="Pfam" id="PF00440">
    <property type="entry name" value="TetR_N"/>
    <property type="match status" value="1"/>
</dbReference>
<dbReference type="InterPro" id="IPR009057">
    <property type="entry name" value="Homeodomain-like_sf"/>
</dbReference>
<gene>
    <name evidence="4" type="ORF">DSCW_45980</name>
</gene>
<dbReference type="PRINTS" id="PR00455">
    <property type="entry name" value="HTHTETR"/>
</dbReference>
<evidence type="ECO:0000313" key="5">
    <source>
        <dbReference type="Proteomes" id="UP000427769"/>
    </source>
</evidence>
<dbReference type="PROSITE" id="PS50977">
    <property type="entry name" value="HTH_TETR_2"/>
    <property type="match status" value="1"/>
</dbReference>
<dbReference type="Pfam" id="PF17929">
    <property type="entry name" value="TetR_C_34"/>
    <property type="match status" value="1"/>
</dbReference>
<dbReference type="AlphaFoldDB" id="A0A5K7ZBS1"/>
<keyword evidence="5" id="KW-1185">Reference proteome</keyword>
<dbReference type="OrthoDB" id="9809994at2"/>
<dbReference type="RefSeq" id="WP_155305949.1">
    <property type="nucleotide sequence ID" value="NZ_AP021875.1"/>
</dbReference>
<feature type="domain" description="HTH tetR-type" evidence="3">
    <location>
        <begin position="14"/>
        <end position="74"/>
    </location>
</feature>
<evidence type="ECO:0000259" key="3">
    <source>
        <dbReference type="PROSITE" id="PS50977"/>
    </source>
</evidence>
<dbReference type="EMBL" id="AP021875">
    <property type="protein sequence ID" value="BBO77181.1"/>
    <property type="molecule type" value="Genomic_DNA"/>
</dbReference>
<protein>
    <submittedName>
        <fullName evidence="4">TetR family transcriptional regulator</fullName>
    </submittedName>
</protein>
<dbReference type="InterPro" id="IPR001647">
    <property type="entry name" value="HTH_TetR"/>
</dbReference>
<reference evidence="4 5" key="1">
    <citation type="submission" date="2019-11" db="EMBL/GenBank/DDBJ databases">
        <title>Comparative genomics of hydrocarbon-degrading Desulfosarcina strains.</title>
        <authorList>
            <person name="Watanabe M."/>
            <person name="Kojima H."/>
            <person name="Fukui M."/>
        </authorList>
    </citation>
    <scope>NUCLEOTIDE SEQUENCE [LARGE SCALE GENOMIC DNA]</scope>
    <source>
        <strain evidence="4 5">PP31</strain>
    </source>
</reference>
<accession>A0A5K7ZBS1</accession>
<dbReference type="GO" id="GO:0003677">
    <property type="term" value="F:DNA binding"/>
    <property type="evidence" value="ECO:0007669"/>
    <property type="project" value="UniProtKB-UniRule"/>
</dbReference>
<dbReference type="SUPFAM" id="SSF46689">
    <property type="entry name" value="Homeodomain-like"/>
    <property type="match status" value="1"/>
</dbReference>